<dbReference type="Proteomes" id="UP000296352">
    <property type="component" value="Chromosome"/>
</dbReference>
<evidence type="ECO:0000313" key="4">
    <source>
        <dbReference type="Proteomes" id="UP000296352"/>
    </source>
</evidence>
<proteinExistence type="inferred from homology"/>
<gene>
    <name evidence="2 3" type="primary">cutC</name>
    <name evidence="3" type="ORF">CENDO_09590</name>
</gene>
<dbReference type="HAMAP" id="MF_00795">
    <property type="entry name" value="CutC"/>
    <property type="match status" value="1"/>
</dbReference>
<evidence type="ECO:0000256" key="2">
    <source>
        <dbReference type="HAMAP-Rule" id="MF_00795"/>
    </source>
</evidence>
<sequence length="236" mass="24448">MNAPIVEIAVENPAGARAAKEGGAQRLELAQALHTTGGITPSWAVTKAVCEVGLPVHVLIRCRPGGFVYSREEVELMAQDIAKLAELPVAGFVIGAATTDGHLDLEAIDAMVAAAPGKDFTVHRVIDTLAHPLPEVEKLQGRVKRVLSSGGAKAASEGKAALRRYVELDLEVMAGGGVRPHNLGALRDLGLDAVHSSCAARLHSYGSAGPGGGEDAVMDTDVAQVKEIVEAVSSWG</sequence>
<dbReference type="RefSeq" id="WP_136141803.1">
    <property type="nucleotide sequence ID" value="NZ_CP039247.1"/>
</dbReference>
<dbReference type="Pfam" id="PF03932">
    <property type="entry name" value="CutC"/>
    <property type="match status" value="1"/>
</dbReference>
<dbReference type="Gene3D" id="3.20.20.380">
    <property type="entry name" value="Copper homeostasis (CutC) domain"/>
    <property type="match status" value="1"/>
</dbReference>
<evidence type="ECO:0000256" key="1">
    <source>
        <dbReference type="ARBA" id="ARBA00007768"/>
    </source>
</evidence>
<keyword evidence="4" id="KW-1185">Reference proteome</keyword>
<dbReference type="KEGG" id="cee:CENDO_09590"/>
<dbReference type="SUPFAM" id="SSF110395">
    <property type="entry name" value="CutC-like"/>
    <property type="match status" value="1"/>
</dbReference>
<name>A0A4P7QHN7_9CORY</name>
<comment type="caution">
    <text evidence="2">Once thought to be involved in copper homeostasis, experiments in E.coli have shown this is not the case.</text>
</comment>
<dbReference type="GO" id="GO:0005507">
    <property type="term" value="F:copper ion binding"/>
    <property type="evidence" value="ECO:0007669"/>
    <property type="project" value="TreeGrafter"/>
</dbReference>
<dbReference type="GO" id="GO:0005737">
    <property type="term" value="C:cytoplasm"/>
    <property type="evidence" value="ECO:0007669"/>
    <property type="project" value="UniProtKB-SubCell"/>
</dbReference>
<dbReference type="InterPro" id="IPR005627">
    <property type="entry name" value="CutC-like"/>
</dbReference>
<dbReference type="InterPro" id="IPR036822">
    <property type="entry name" value="CutC-like_dom_sf"/>
</dbReference>
<reference evidence="3 4" key="1">
    <citation type="submission" date="2019-04" db="EMBL/GenBank/DDBJ databases">
        <title>Corynebacterium endometrii sp. nov., isolated from the uterus of a cow with endometritis.</title>
        <authorList>
            <person name="Ballas P."/>
            <person name="Ruckert C."/>
            <person name="Wagener K."/>
            <person name="Drillich M."/>
            <person name="Kaempfer P."/>
            <person name="Busse H.-J."/>
            <person name="Ehling-Schulz M."/>
        </authorList>
    </citation>
    <scope>NUCLEOTIDE SEQUENCE [LARGE SCALE GENOMIC DNA]</scope>
    <source>
        <strain evidence="3 4">LMM-1653</strain>
    </source>
</reference>
<accession>A0A4P7QHN7</accession>
<dbReference type="PANTHER" id="PTHR12598">
    <property type="entry name" value="COPPER HOMEOSTASIS PROTEIN CUTC"/>
    <property type="match status" value="1"/>
</dbReference>
<dbReference type="PANTHER" id="PTHR12598:SF0">
    <property type="entry name" value="COPPER HOMEOSTASIS PROTEIN CUTC HOMOLOG"/>
    <property type="match status" value="1"/>
</dbReference>
<organism evidence="3 4">
    <name type="scientific">Corynebacterium endometrii</name>
    <dbReference type="NCBI Taxonomy" id="2488819"/>
    <lineage>
        <taxon>Bacteria</taxon>
        <taxon>Bacillati</taxon>
        <taxon>Actinomycetota</taxon>
        <taxon>Actinomycetes</taxon>
        <taxon>Mycobacteriales</taxon>
        <taxon>Corynebacteriaceae</taxon>
        <taxon>Corynebacterium</taxon>
    </lineage>
</organism>
<protein>
    <recommendedName>
        <fullName evidence="2">PF03932 family protein CutC</fullName>
    </recommendedName>
</protein>
<keyword evidence="2" id="KW-0963">Cytoplasm</keyword>
<comment type="similarity">
    <text evidence="1 2">Belongs to the CutC family.</text>
</comment>
<comment type="subcellular location">
    <subcellularLocation>
        <location evidence="2">Cytoplasm</location>
    </subcellularLocation>
</comment>
<evidence type="ECO:0000313" key="3">
    <source>
        <dbReference type="EMBL" id="QCB29173.1"/>
    </source>
</evidence>
<dbReference type="OrthoDB" id="9815677at2"/>
<dbReference type="AlphaFoldDB" id="A0A4P7QHN7"/>
<dbReference type="EMBL" id="CP039247">
    <property type="protein sequence ID" value="QCB29173.1"/>
    <property type="molecule type" value="Genomic_DNA"/>
</dbReference>